<dbReference type="SMART" id="SM00060">
    <property type="entry name" value="FN3"/>
    <property type="match status" value="1"/>
</dbReference>
<organism evidence="16 17">
    <name type="scientific">Catagonus wagneri</name>
    <name type="common">Chacoan peccary</name>
    <dbReference type="NCBI Taxonomy" id="51154"/>
    <lineage>
        <taxon>Eukaryota</taxon>
        <taxon>Metazoa</taxon>
        <taxon>Chordata</taxon>
        <taxon>Craniata</taxon>
        <taxon>Vertebrata</taxon>
        <taxon>Euteleostomi</taxon>
        <taxon>Mammalia</taxon>
        <taxon>Eutheria</taxon>
        <taxon>Laurasiatheria</taxon>
        <taxon>Artiodactyla</taxon>
        <taxon>Suina</taxon>
        <taxon>Tayassuidae</taxon>
        <taxon>Catagonus</taxon>
    </lineage>
</organism>
<dbReference type="GO" id="GO:0002532">
    <property type="term" value="P:production of molecular mediator involved in inflammatory response"/>
    <property type="evidence" value="ECO:0007669"/>
    <property type="project" value="InterPro"/>
</dbReference>
<feature type="domain" description="Fibronectin type-III" evidence="15">
    <location>
        <begin position="126"/>
        <end position="225"/>
    </location>
</feature>
<evidence type="ECO:0000256" key="9">
    <source>
        <dbReference type="ARBA" id="ARBA00023157"/>
    </source>
</evidence>
<feature type="chain" id="PRO_5034266148" description="Interleukin-4 receptor subunit alpha" evidence="14">
    <location>
        <begin position="27"/>
        <end position="821"/>
    </location>
</feature>
<evidence type="ECO:0000256" key="7">
    <source>
        <dbReference type="ARBA" id="ARBA00022989"/>
    </source>
</evidence>
<feature type="region of interest" description="Disordered" evidence="13">
    <location>
        <begin position="371"/>
        <end position="399"/>
    </location>
</feature>
<dbReference type="Pfam" id="PF09238">
    <property type="entry name" value="IL4Ra_N"/>
    <property type="match status" value="1"/>
</dbReference>
<accession>A0A8C3X369</accession>
<keyword evidence="6 14" id="KW-0732">Signal</keyword>
<evidence type="ECO:0000256" key="6">
    <source>
        <dbReference type="ARBA" id="ARBA00022729"/>
    </source>
</evidence>
<dbReference type="InterPro" id="IPR003961">
    <property type="entry name" value="FN3_dom"/>
</dbReference>
<evidence type="ECO:0000256" key="13">
    <source>
        <dbReference type="SAM" id="MobiDB-lite"/>
    </source>
</evidence>
<dbReference type="SUPFAM" id="SSF49265">
    <property type="entry name" value="Fibronectin type III"/>
    <property type="match status" value="2"/>
</dbReference>
<dbReference type="GO" id="GO:0034451">
    <property type="term" value="C:centriolar satellite"/>
    <property type="evidence" value="ECO:0007669"/>
    <property type="project" value="Ensembl"/>
</dbReference>
<feature type="region of interest" description="Disordered" evidence="13">
    <location>
        <begin position="618"/>
        <end position="687"/>
    </location>
</feature>
<dbReference type="GO" id="GO:0005654">
    <property type="term" value="C:nucleoplasm"/>
    <property type="evidence" value="ECO:0007669"/>
    <property type="project" value="Ensembl"/>
</dbReference>
<feature type="compositionally biased region" description="Low complexity" evidence="13">
    <location>
        <begin position="517"/>
        <end position="534"/>
    </location>
</feature>
<dbReference type="Gene3D" id="2.60.40.10">
    <property type="entry name" value="Immunoglobulins"/>
    <property type="match status" value="2"/>
</dbReference>
<keyword evidence="5" id="KW-0812">Transmembrane</keyword>
<dbReference type="Ensembl" id="ENSCWAT00000020465.1">
    <property type="protein sequence ID" value="ENSCWAP00000018859.1"/>
    <property type="gene ID" value="ENSCWAG00000014492.1"/>
</dbReference>
<keyword evidence="10" id="KW-0675">Receptor</keyword>
<dbReference type="InterPro" id="IPR036116">
    <property type="entry name" value="FN3_sf"/>
</dbReference>
<evidence type="ECO:0000256" key="14">
    <source>
        <dbReference type="SAM" id="SignalP"/>
    </source>
</evidence>
<evidence type="ECO:0000256" key="4">
    <source>
        <dbReference type="ARBA" id="ARBA00022553"/>
    </source>
</evidence>
<protein>
    <recommendedName>
        <fullName evidence="3">Interleukin-4 receptor subunit alpha</fullName>
    </recommendedName>
</protein>
<feature type="region of interest" description="Disordered" evidence="13">
    <location>
        <begin position="503"/>
        <end position="551"/>
    </location>
</feature>
<comment type="function">
    <text evidence="12">Receptor for both interleukin 4 and interleukin 13. Couples to the JAK1/2/3-STAT6 pathway. The IL4 response is involved in promoting Th2 differentiation. The IL4/IL13 responses are involved in regulating IgE production and, chemokine and mucus production at sites of allergic inflammation. In certain cell types, can signal through activation of insulin receptor substrates, IRS1/IRS2.</text>
</comment>
<sequence length="821" mass="88160">MGWLCPGLKFSIVSCLILVWAAGCGSVRVLEGPTCLSDYISASTCEWKMARPVNCSAELRLSYQLDFFYSENRTCVPENRAGAVCVCHMPMDTIVSADTYQLDLWAGKQRLWNSFFKPSQHVKPLAPRNLVVHANISHTWLLTWSNPYPSENHLYSEITYLVNVSNENDPTDFRIYNVTYLGPTLRFPASTLKSGAAYSARVKAWAQKYNSSWSEWSPSVQWLNYYEEPLEQRLPLGVSISCVVILVICLSCYFGIIRIKKEWWDQIPNPAHSPLVAIVIQDSQVSLWNKRSRGQEPAECPRWKTCLTKLLPCFLEHGMERDEDASKATRNGPSQSPGKAAWCPVEVSKTILWPESISVVRCVELFEAQAENEEEETEEEKGSFCPSPETSGGSFQESREGIAARLTESLFLDLLGDENGSFSPSGVGQSCLLPPLENASAPMPWAEFPRVGSPEVSSQGKERPLNPEEASAQADPTRSPASLAFPELPAVVADNPAYRSFSTFLSQSSDRGELDSAPELPEAPEQAAPGVTAAPQPPEPPATLQPEPETWEQILRQSVLQRRVAPAPASAPSGSGYREFVHAVKQGAQDCRAAGSGPCGEAGYKAFSSLLASSAGCPGTSGLEPSSGDGGYKPFRNPPPSCPDTPIPTPVFTFGLDTEPPPSPQNPPFSGGSSERPGLEPADKGEDGQKPLLALEQAVDPFADDLGSGIVYSALTCHLCGHLKQCHGQEDGGQVHVVANPCCGCCCEDGSPPLVTPLRAPDAPPGGVPLEASLSPASLGVSGEAKSPLFLQTAPGNAQSSSQTPTVVATLSPGPACVDAS</sequence>
<reference evidence="16" key="2">
    <citation type="submission" date="2025-09" db="UniProtKB">
        <authorList>
            <consortium name="Ensembl"/>
        </authorList>
    </citation>
    <scope>IDENTIFICATION</scope>
</reference>
<gene>
    <name evidence="16" type="primary">IL4R</name>
</gene>
<dbReference type="Proteomes" id="UP000694540">
    <property type="component" value="Unplaced"/>
</dbReference>
<evidence type="ECO:0000256" key="1">
    <source>
        <dbReference type="ARBA" id="ARBA00004479"/>
    </source>
</evidence>
<dbReference type="GO" id="GO:0009897">
    <property type="term" value="C:external side of plasma membrane"/>
    <property type="evidence" value="ECO:0007669"/>
    <property type="project" value="TreeGrafter"/>
</dbReference>
<dbReference type="PANTHER" id="PTHR23037:SF32">
    <property type="entry name" value="INTERLEUKIN-4 RECEPTOR SUBUNIT ALPHA"/>
    <property type="match status" value="1"/>
</dbReference>
<evidence type="ECO:0000313" key="17">
    <source>
        <dbReference type="Proteomes" id="UP000694540"/>
    </source>
</evidence>
<keyword evidence="7" id="KW-1133">Transmembrane helix</keyword>
<dbReference type="InterPro" id="IPR015319">
    <property type="entry name" value="IL-4_rcpt-alpha_N"/>
</dbReference>
<comment type="subcellular location">
    <subcellularLocation>
        <location evidence="1">Membrane</location>
        <topology evidence="1">Single-pass type I membrane protein</topology>
    </subcellularLocation>
</comment>
<dbReference type="CDD" id="cd00063">
    <property type="entry name" value="FN3"/>
    <property type="match status" value="1"/>
</dbReference>
<evidence type="ECO:0000256" key="3">
    <source>
        <dbReference type="ARBA" id="ARBA00018975"/>
    </source>
</evidence>
<evidence type="ECO:0000313" key="16">
    <source>
        <dbReference type="Ensembl" id="ENSCWAP00000018859.1"/>
    </source>
</evidence>
<keyword evidence="4" id="KW-0597">Phosphoprotein</keyword>
<keyword evidence="9" id="KW-1015">Disulfide bond</keyword>
<feature type="region of interest" description="Disordered" evidence="13">
    <location>
        <begin position="444"/>
        <end position="485"/>
    </location>
</feature>
<dbReference type="PROSITE" id="PS01355">
    <property type="entry name" value="HEMATOPO_REC_S_F1"/>
    <property type="match status" value="1"/>
</dbReference>
<evidence type="ECO:0000256" key="11">
    <source>
        <dbReference type="ARBA" id="ARBA00023180"/>
    </source>
</evidence>
<feature type="compositionally biased region" description="Basic and acidic residues" evidence="13">
    <location>
        <begin position="677"/>
        <end position="687"/>
    </location>
</feature>
<evidence type="ECO:0000256" key="5">
    <source>
        <dbReference type="ARBA" id="ARBA00022692"/>
    </source>
</evidence>
<dbReference type="AlphaFoldDB" id="A0A8C3X369"/>
<keyword evidence="11" id="KW-0325">Glycoprotein</keyword>
<dbReference type="PANTHER" id="PTHR23037">
    <property type="entry name" value="CYTOKINE RECEPTOR"/>
    <property type="match status" value="1"/>
</dbReference>
<dbReference type="InterPro" id="IPR013783">
    <property type="entry name" value="Ig-like_fold"/>
</dbReference>
<feature type="compositionally biased region" description="Pro residues" evidence="13">
    <location>
        <begin position="636"/>
        <end position="649"/>
    </location>
</feature>
<evidence type="ECO:0000256" key="12">
    <source>
        <dbReference type="ARBA" id="ARBA00025115"/>
    </source>
</evidence>
<dbReference type="PROSITE" id="PS50853">
    <property type="entry name" value="FN3"/>
    <property type="match status" value="1"/>
</dbReference>
<evidence type="ECO:0000259" key="15">
    <source>
        <dbReference type="PROSITE" id="PS50853"/>
    </source>
</evidence>
<reference evidence="16" key="1">
    <citation type="submission" date="2025-08" db="UniProtKB">
        <authorList>
            <consortium name="Ensembl"/>
        </authorList>
    </citation>
    <scope>IDENTIFICATION</scope>
</reference>
<keyword evidence="8" id="KW-0472">Membrane</keyword>
<dbReference type="GO" id="GO:0004913">
    <property type="term" value="F:interleukin-4 receptor activity"/>
    <property type="evidence" value="ECO:0007669"/>
    <property type="project" value="Ensembl"/>
</dbReference>
<evidence type="ECO:0000256" key="2">
    <source>
        <dbReference type="ARBA" id="ARBA00008280"/>
    </source>
</evidence>
<comment type="similarity">
    <text evidence="2">Belongs to the type I cytokine receptor family. Type 4 subfamily.</text>
</comment>
<dbReference type="InterPro" id="IPR003531">
    <property type="entry name" value="Hempt_rcpt_S_F1_CS"/>
</dbReference>
<evidence type="ECO:0000256" key="8">
    <source>
        <dbReference type="ARBA" id="ARBA00023136"/>
    </source>
</evidence>
<feature type="signal peptide" evidence="14">
    <location>
        <begin position="1"/>
        <end position="26"/>
    </location>
</feature>
<evidence type="ECO:0000256" key="10">
    <source>
        <dbReference type="ARBA" id="ARBA00023170"/>
    </source>
</evidence>
<name>A0A8C3X369_9CETA</name>
<keyword evidence="17" id="KW-1185">Reference proteome</keyword>
<dbReference type="GeneTree" id="ENSGT00510000049182"/>
<proteinExistence type="inferred from homology"/>
<dbReference type="GO" id="GO:0043235">
    <property type="term" value="C:receptor complex"/>
    <property type="evidence" value="ECO:0007669"/>
    <property type="project" value="Ensembl"/>
</dbReference>